<evidence type="ECO:0000313" key="9">
    <source>
        <dbReference type="Proteomes" id="UP000008281"/>
    </source>
</evidence>
<dbReference type="InParanoid" id="E3MFN4"/>
<dbReference type="InterPro" id="IPR036224">
    <property type="entry name" value="GINS_bundle-like_dom_sf"/>
</dbReference>
<comment type="function">
    <text evidence="5">Required for correct functioning of the GINS complex, a complex that plays an essential role in the initiation of DNA replication, and progression of DNA replication forks. GINS complex is a core component of CDC45-MCM-GINS (CMG) helicase, the molecular machine that unwinds template DNA during replication, and around which the replisome is built.</text>
</comment>
<dbReference type="CDD" id="cd11713">
    <property type="entry name" value="GINS_A_psf3"/>
    <property type="match status" value="1"/>
</dbReference>
<dbReference type="InterPro" id="IPR010492">
    <property type="entry name" value="GINS_Psf3"/>
</dbReference>
<dbReference type="OMA" id="FSRWFNS"/>
<dbReference type="eggNOG" id="KOG1106">
    <property type="taxonomic scope" value="Eukaryota"/>
</dbReference>
<evidence type="ECO:0000256" key="1">
    <source>
        <dbReference type="ARBA" id="ARBA00004123"/>
    </source>
</evidence>
<evidence type="ECO:0000313" key="8">
    <source>
        <dbReference type="EMBL" id="EFP00950.1"/>
    </source>
</evidence>
<evidence type="ECO:0000256" key="6">
    <source>
        <dbReference type="RuleBase" id="RU367161"/>
    </source>
</evidence>
<organism evidence="9">
    <name type="scientific">Caenorhabditis remanei</name>
    <name type="common">Caenorhabditis vulgaris</name>
    <dbReference type="NCBI Taxonomy" id="31234"/>
    <lineage>
        <taxon>Eukaryota</taxon>
        <taxon>Metazoa</taxon>
        <taxon>Ecdysozoa</taxon>
        <taxon>Nematoda</taxon>
        <taxon>Chromadorea</taxon>
        <taxon>Rhabditida</taxon>
        <taxon>Rhabditina</taxon>
        <taxon>Rhabditomorpha</taxon>
        <taxon>Rhabditoidea</taxon>
        <taxon>Rhabditidae</taxon>
        <taxon>Peloderinae</taxon>
        <taxon>Caenorhabditis</taxon>
    </lineage>
</organism>
<dbReference type="Proteomes" id="UP000008281">
    <property type="component" value="Unassembled WGS sequence"/>
</dbReference>
<dbReference type="EMBL" id="DS268441">
    <property type="protein sequence ID" value="EFP00950.1"/>
    <property type="molecule type" value="Genomic_DNA"/>
</dbReference>
<dbReference type="OrthoDB" id="10251744at2759"/>
<feature type="domain" description="GINS subunit" evidence="7">
    <location>
        <begin position="97"/>
        <end position="194"/>
    </location>
</feature>
<comment type="similarity">
    <text evidence="2 6">Belongs to the GINS3/PSF3 family.</text>
</comment>
<dbReference type="InterPro" id="IPR038437">
    <property type="entry name" value="GINS_Psf3_sf"/>
</dbReference>
<dbReference type="PANTHER" id="PTHR22768:SF0">
    <property type="entry name" value="DNA REPLICATION COMPLEX GINS PROTEIN PSF3"/>
    <property type="match status" value="1"/>
</dbReference>
<proteinExistence type="inferred from homology"/>
<dbReference type="Pfam" id="PF05916">
    <property type="entry name" value="Sld5"/>
    <property type="match status" value="1"/>
</dbReference>
<keyword evidence="4 6" id="KW-0539">Nucleus</keyword>
<dbReference type="GO" id="GO:0000811">
    <property type="term" value="C:GINS complex"/>
    <property type="evidence" value="ECO:0007669"/>
    <property type="project" value="UniProtKB-UniRule"/>
</dbReference>
<name>E3MFN4_CAERE</name>
<dbReference type="PANTHER" id="PTHR22768">
    <property type="entry name" value="DNA REPLICATION COMPLEX GINS PROTEIN PSF3"/>
    <property type="match status" value="1"/>
</dbReference>
<dbReference type="FunCoup" id="E3MFN4">
    <property type="interactions" value="28"/>
</dbReference>
<evidence type="ECO:0000259" key="7">
    <source>
        <dbReference type="Pfam" id="PF05916"/>
    </source>
</evidence>
<dbReference type="InterPro" id="IPR021151">
    <property type="entry name" value="GINS_A"/>
</dbReference>
<comment type="subcellular location">
    <subcellularLocation>
        <location evidence="1 6">Nucleus</location>
    </subcellularLocation>
</comment>
<comment type="subunit">
    <text evidence="6">Component of the GINS complex.</text>
</comment>
<reference evidence="8" key="1">
    <citation type="submission" date="2007-07" db="EMBL/GenBank/DDBJ databases">
        <title>PCAP assembly of the Caenorhabditis remanei genome.</title>
        <authorList>
            <consortium name="The Caenorhabditis remanei Sequencing Consortium"/>
            <person name="Wilson R.K."/>
        </authorList>
    </citation>
    <scope>NUCLEOTIDE SEQUENCE [LARGE SCALE GENOMIC DNA]</scope>
    <source>
        <strain evidence="8">PB4641</strain>
    </source>
</reference>
<dbReference type="Gene3D" id="1.20.58.2050">
    <property type="match status" value="1"/>
</dbReference>
<protein>
    <recommendedName>
        <fullName evidence="6">DNA replication complex GINS protein PSF3</fullName>
    </recommendedName>
</protein>
<dbReference type="SUPFAM" id="SSF158573">
    <property type="entry name" value="GINS helical bundle-like"/>
    <property type="match status" value="1"/>
</dbReference>
<evidence type="ECO:0000256" key="3">
    <source>
        <dbReference type="ARBA" id="ARBA00022705"/>
    </source>
</evidence>
<evidence type="ECO:0000256" key="2">
    <source>
        <dbReference type="ARBA" id="ARBA00006343"/>
    </source>
</evidence>
<gene>
    <name evidence="8" type="ORF">CRE_20810</name>
</gene>
<evidence type="ECO:0000256" key="4">
    <source>
        <dbReference type="ARBA" id="ARBA00023242"/>
    </source>
</evidence>
<comment type="function">
    <text evidence="6">The GINS complex plays an essential role in the initiation of DNA replication.</text>
</comment>
<sequence length="209" mass="23585">MAGLGKQIVESKFFDLDDIIASSESTSCTFEIGELNPDFFQEMVGIVKPTQNAEGYGVDTPLWLLNPDIIKTPVTVRFYESSFKNVISSQIHLPQAYSVNMQGVLNADARNVNLSRMQQQFYTNGMQLCYLTKKQNPDGALNLARCLLSTVTQRLGGIISSSANQRTKGDRFDGLEIKVFLEGKRCKDDIDRWLRQDNKSMSKKRKRNS</sequence>
<accession>E3MFN4</accession>
<evidence type="ECO:0000256" key="5">
    <source>
        <dbReference type="ARBA" id="ARBA00045258"/>
    </source>
</evidence>
<dbReference type="HOGENOM" id="CLU_121589_0_0_1"/>
<dbReference type="GO" id="GO:1902975">
    <property type="term" value="P:mitotic DNA replication initiation"/>
    <property type="evidence" value="ECO:0007669"/>
    <property type="project" value="TreeGrafter"/>
</dbReference>
<keyword evidence="9" id="KW-1185">Reference proteome</keyword>
<keyword evidence="3 6" id="KW-0235">DNA replication</keyword>
<dbReference type="STRING" id="31234.E3MFN4"/>
<dbReference type="AlphaFoldDB" id="E3MFN4"/>